<dbReference type="OrthoDB" id="10334096at2759"/>
<keyword evidence="4" id="KW-1185">Reference proteome</keyword>
<organism evidence="3 4">
    <name type="scientific">Ectocarpus siliculosus</name>
    <name type="common">Brown alga</name>
    <name type="synonym">Conferva siliculosa</name>
    <dbReference type="NCBI Taxonomy" id="2880"/>
    <lineage>
        <taxon>Eukaryota</taxon>
        <taxon>Sar</taxon>
        <taxon>Stramenopiles</taxon>
        <taxon>Ochrophyta</taxon>
        <taxon>PX clade</taxon>
        <taxon>Phaeophyceae</taxon>
        <taxon>Ectocarpales</taxon>
        <taxon>Ectocarpaceae</taxon>
        <taxon>Ectocarpus</taxon>
    </lineage>
</organism>
<dbReference type="InterPro" id="IPR016137">
    <property type="entry name" value="RGS"/>
</dbReference>
<evidence type="ECO:0000259" key="2">
    <source>
        <dbReference type="PROSITE" id="PS50132"/>
    </source>
</evidence>
<dbReference type="Pfam" id="PF00615">
    <property type="entry name" value="RGS"/>
    <property type="match status" value="1"/>
</dbReference>
<name>D7G3E2_ECTSI</name>
<dbReference type="EMBL" id="FN649739">
    <property type="protein sequence ID" value="CBJ33536.1"/>
    <property type="molecule type" value="Genomic_DNA"/>
</dbReference>
<dbReference type="SMART" id="SM00315">
    <property type="entry name" value="RGS"/>
    <property type="match status" value="1"/>
</dbReference>
<evidence type="ECO:0000313" key="3">
    <source>
        <dbReference type="EMBL" id="CBJ33536.1"/>
    </source>
</evidence>
<dbReference type="PANTHER" id="PTHR10845:SF192">
    <property type="entry name" value="DOUBLE HIT, ISOFORM B"/>
    <property type="match status" value="1"/>
</dbReference>
<dbReference type="PROSITE" id="PS50132">
    <property type="entry name" value="RGS"/>
    <property type="match status" value="1"/>
</dbReference>
<dbReference type="InParanoid" id="D7G3E2"/>
<accession>D7G3E2</accession>
<dbReference type="InterPro" id="IPR044926">
    <property type="entry name" value="RGS_subdomain_2"/>
</dbReference>
<feature type="region of interest" description="Disordered" evidence="1">
    <location>
        <begin position="1"/>
        <end position="38"/>
    </location>
</feature>
<dbReference type="Gene3D" id="1.10.167.10">
    <property type="entry name" value="Regulator of G-protein Signalling 4, domain 2"/>
    <property type="match status" value="1"/>
</dbReference>
<dbReference type="PANTHER" id="PTHR10845">
    <property type="entry name" value="REGULATOR OF G PROTEIN SIGNALING"/>
    <property type="match status" value="1"/>
</dbReference>
<feature type="domain" description="RGS" evidence="2">
    <location>
        <begin position="43"/>
        <end position="188"/>
    </location>
</feature>
<dbReference type="EMBL" id="FN648717">
    <property type="protein sequence ID" value="CBJ33536.1"/>
    <property type="molecule type" value="Genomic_DNA"/>
</dbReference>
<gene>
    <name evidence="3" type="ORF">Esi_0508_0010</name>
</gene>
<evidence type="ECO:0000256" key="1">
    <source>
        <dbReference type="SAM" id="MobiDB-lite"/>
    </source>
</evidence>
<dbReference type="Proteomes" id="UP000002630">
    <property type="component" value="Linkage Group LG14"/>
</dbReference>
<sequence length="196" mass="21539">MLLALSSRRRRGSSSTIGGEEDTSDVTQNPSQRSRESYVDSNRLAGIMNYLPLREAFGEFCQKSLCGESFQFLRDASEFRGVIVEGPVDGDANGSAEEEQEAPVHTSGLGDVAAMVNEYIKDGAPSEINIGSDIKHDIMELAKVETFASLDQDARLLIFVKAEREIRRILEDNLMARFLASAQYKRAVDGDGDGRV</sequence>
<reference evidence="3 4" key="1">
    <citation type="journal article" date="2010" name="Nature">
        <title>The Ectocarpus genome and the independent evolution of multicellularity in brown algae.</title>
        <authorList>
            <person name="Cock J.M."/>
            <person name="Sterck L."/>
            <person name="Rouze P."/>
            <person name="Scornet D."/>
            <person name="Allen A.E."/>
            <person name="Amoutzias G."/>
            <person name="Anthouard V."/>
            <person name="Artiguenave F."/>
            <person name="Aury J.M."/>
            <person name="Badger J.H."/>
            <person name="Beszteri B."/>
            <person name="Billiau K."/>
            <person name="Bonnet E."/>
            <person name="Bothwell J.H."/>
            <person name="Bowler C."/>
            <person name="Boyen C."/>
            <person name="Brownlee C."/>
            <person name="Carrano C.J."/>
            <person name="Charrier B."/>
            <person name="Cho G.Y."/>
            <person name="Coelho S.M."/>
            <person name="Collen J."/>
            <person name="Corre E."/>
            <person name="Da Silva C."/>
            <person name="Delage L."/>
            <person name="Delaroque N."/>
            <person name="Dittami S.M."/>
            <person name="Doulbeau S."/>
            <person name="Elias M."/>
            <person name="Farnham G."/>
            <person name="Gachon C.M."/>
            <person name="Gschloessl B."/>
            <person name="Heesch S."/>
            <person name="Jabbari K."/>
            <person name="Jubin C."/>
            <person name="Kawai H."/>
            <person name="Kimura K."/>
            <person name="Kloareg B."/>
            <person name="Kupper F.C."/>
            <person name="Lang D."/>
            <person name="Le Bail A."/>
            <person name="Leblanc C."/>
            <person name="Lerouge P."/>
            <person name="Lohr M."/>
            <person name="Lopez P.J."/>
            <person name="Martens C."/>
            <person name="Maumus F."/>
            <person name="Michel G."/>
            <person name="Miranda-Saavedra D."/>
            <person name="Morales J."/>
            <person name="Moreau H."/>
            <person name="Motomura T."/>
            <person name="Nagasato C."/>
            <person name="Napoli C.A."/>
            <person name="Nelson D.R."/>
            <person name="Nyvall-Collen P."/>
            <person name="Peters A.F."/>
            <person name="Pommier C."/>
            <person name="Potin P."/>
            <person name="Poulain J."/>
            <person name="Quesneville H."/>
            <person name="Read B."/>
            <person name="Rensing S.A."/>
            <person name="Ritter A."/>
            <person name="Rousvoal S."/>
            <person name="Samanta M."/>
            <person name="Samson G."/>
            <person name="Schroeder D.C."/>
            <person name="Segurens B."/>
            <person name="Strittmatter M."/>
            <person name="Tonon T."/>
            <person name="Tregear J.W."/>
            <person name="Valentin K."/>
            <person name="von Dassow P."/>
            <person name="Yamagishi T."/>
            <person name="Van de Peer Y."/>
            <person name="Wincker P."/>
        </authorList>
    </citation>
    <scope>NUCLEOTIDE SEQUENCE [LARGE SCALE GENOMIC DNA]</scope>
    <source>
        <strain evidence="4">Ec32 / CCAP1310/4</strain>
    </source>
</reference>
<evidence type="ECO:0000313" key="4">
    <source>
        <dbReference type="Proteomes" id="UP000002630"/>
    </source>
</evidence>
<dbReference type="SUPFAM" id="SSF48097">
    <property type="entry name" value="Regulator of G-protein signaling, RGS"/>
    <property type="match status" value="1"/>
</dbReference>
<dbReference type="InterPro" id="IPR036305">
    <property type="entry name" value="RGS_sf"/>
</dbReference>
<dbReference type="CDD" id="cd07440">
    <property type="entry name" value="RGS"/>
    <property type="match status" value="1"/>
</dbReference>
<dbReference type="AlphaFoldDB" id="D7G3E2"/>
<dbReference type="eggNOG" id="ENOG502SERP">
    <property type="taxonomic scope" value="Eukaryota"/>
</dbReference>
<protein>
    <recommendedName>
        <fullName evidence="2">RGS domain-containing protein</fullName>
    </recommendedName>
</protein>
<proteinExistence type="predicted"/>